<dbReference type="Pfam" id="PF18571">
    <property type="entry name" value="VWA_3_C"/>
    <property type="match status" value="1"/>
</dbReference>
<dbReference type="InterPro" id="IPR041176">
    <property type="entry name" value="VWA_3_C"/>
</dbReference>
<sequence>MVTFSSDVSQNEYLSEGATDVHAVVTVNAVADEAGAGAVPGGPTGAGQVGAGPGTAEVIIIDSSGSMGGKKIIEARQAAAVAIDTLPDGVAFAVVSGDSSARVVYPTSGTGLAEASAATRSAAKDAVRGVQADGGTAIGQWLTLTRSLMTTRPGAARHAILLTDGQNGESEQVFAAALAQCEGVFQCDCRGVGADWRVSELRRIASLLLGSVELLRTPEQMADDFRAVVAAATARAVPDVTLRLWTPRGATVRFLRQVYPEVDDLTGRGSDVDERIRDYPTGAWGAGTREYHLCVDVVPGPVGTRKLAARVTLVADDTRLSESLVLAVWTDDADLSTRINGKVAHYTGQAELAQVIQEGIEARTRGDEATAATKLGRAAQLAAETDDEGTLRRLARVVDIDDPATGQVRLRRNIDALDEMDLDVSSTKTVPAKR</sequence>
<dbReference type="STRING" id="656024.FsymDg_2827"/>
<dbReference type="Pfam" id="PF13768">
    <property type="entry name" value="VWA_3"/>
    <property type="match status" value="1"/>
</dbReference>
<evidence type="ECO:0000259" key="1">
    <source>
        <dbReference type="PROSITE" id="PS50234"/>
    </source>
</evidence>
<dbReference type="PROSITE" id="PS50234">
    <property type="entry name" value="VWFA"/>
    <property type="match status" value="1"/>
</dbReference>
<keyword evidence="3" id="KW-1185">Reference proteome</keyword>
<dbReference type="HOGENOM" id="CLU_564765_0_0_11"/>
<evidence type="ECO:0000313" key="2">
    <source>
        <dbReference type="EMBL" id="AEH10163.1"/>
    </source>
</evidence>
<name>F8B627_9ACTN</name>
<dbReference type="AlphaFoldDB" id="F8B627"/>
<dbReference type="Gene3D" id="1.20.120.1690">
    <property type="match status" value="1"/>
</dbReference>
<dbReference type="InterPro" id="IPR002035">
    <property type="entry name" value="VWF_A"/>
</dbReference>
<dbReference type="PANTHER" id="PTHR45737">
    <property type="entry name" value="VON WILLEBRAND FACTOR A DOMAIN-CONTAINING PROTEIN 5A"/>
    <property type="match status" value="1"/>
</dbReference>
<dbReference type="KEGG" id="fsy:FsymDg_2827"/>
<dbReference type="Proteomes" id="UP000001549">
    <property type="component" value="Chromosome"/>
</dbReference>
<dbReference type="eggNOG" id="COG2304">
    <property type="taxonomic scope" value="Bacteria"/>
</dbReference>
<dbReference type="SUPFAM" id="SSF53300">
    <property type="entry name" value="vWA-like"/>
    <property type="match status" value="1"/>
</dbReference>
<dbReference type="EMBL" id="CP002801">
    <property type="protein sequence ID" value="AEH10163.1"/>
    <property type="molecule type" value="Genomic_DNA"/>
</dbReference>
<reference evidence="2 3" key="1">
    <citation type="submission" date="2011-05" db="EMBL/GenBank/DDBJ databases">
        <title>Complete sequence of chromosome of Frankia symbiont of Datisca glomerata.</title>
        <authorList>
            <consortium name="US DOE Joint Genome Institute"/>
            <person name="Lucas S."/>
            <person name="Han J."/>
            <person name="Lapidus A."/>
            <person name="Cheng J.-F."/>
            <person name="Goodwin L."/>
            <person name="Pitluck S."/>
            <person name="Peters L."/>
            <person name="Mikhailova N."/>
            <person name="Chertkov O."/>
            <person name="Teshima H."/>
            <person name="Han C."/>
            <person name="Tapia R."/>
            <person name="Land M."/>
            <person name="Hauser L."/>
            <person name="Kyrpides N."/>
            <person name="Ivanova N."/>
            <person name="Pagani I."/>
            <person name="Berry A."/>
            <person name="Pawlowski K."/>
            <person name="Persson T."/>
            <person name="Vanden Heuvel B."/>
            <person name="Benson D."/>
            <person name="Woyke T."/>
        </authorList>
    </citation>
    <scope>NUCLEOTIDE SEQUENCE [LARGE SCALE GENOMIC DNA]</scope>
    <source>
        <strain evidence="3">4085684</strain>
    </source>
</reference>
<dbReference type="RefSeq" id="WP_013874070.1">
    <property type="nucleotide sequence ID" value="NC_015656.1"/>
</dbReference>
<organism evidence="2 3">
    <name type="scientific">Candidatus Protofrankia datiscae</name>
    <dbReference type="NCBI Taxonomy" id="2716812"/>
    <lineage>
        <taxon>Bacteria</taxon>
        <taxon>Bacillati</taxon>
        <taxon>Actinomycetota</taxon>
        <taxon>Actinomycetes</taxon>
        <taxon>Frankiales</taxon>
        <taxon>Frankiaceae</taxon>
        <taxon>Protofrankia</taxon>
    </lineage>
</organism>
<feature type="domain" description="VWFA" evidence="1">
    <location>
        <begin position="56"/>
        <end position="206"/>
    </location>
</feature>
<dbReference type="Gene3D" id="3.40.50.410">
    <property type="entry name" value="von Willebrand factor, type A domain"/>
    <property type="match status" value="1"/>
</dbReference>
<evidence type="ECO:0000313" key="3">
    <source>
        <dbReference type="Proteomes" id="UP000001549"/>
    </source>
</evidence>
<accession>F8B627</accession>
<dbReference type="InterPro" id="IPR036465">
    <property type="entry name" value="vWFA_dom_sf"/>
</dbReference>
<dbReference type="Gene3D" id="2.60.40.3670">
    <property type="match status" value="1"/>
</dbReference>
<protein>
    <submittedName>
        <fullName evidence="2">von Willebrand factor type A</fullName>
    </submittedName>
</protein>
<proteinExistence type="predicted"/>
<gene>
    <name evidence="2" type="ordered locus">FsymDg_2827</name>
</gene>
<dbReference type="SMART" id="SM00327">
    <property type="entry name" value="VWA"/>
    <property type="match status" value="1"/>
</dbReference>
<dbReference type="PANTHER" id="PTHR45737:SF6">
    <property type="entry name" value="VON WILLEBRAND FACTOR A DOMAIN-CONTAINING PROTEIN 5A"/>
    <property type="match status" value="1"/>
</dbReference>